<dbReference type="PANTHER" id="PTHR36113">
    <property type="entry name" value="LYASE, PUTATIVE-RELATED-RELATED"/>
    <property type="match status" value="1"/>
</dbReference>
<comment type="caution">
    <text evidence="3">The sequence shown here is derived from an EMBL/GenBank/DDBJ whole genome shotgun (WGS) entry which is preliminary data.</text>
</comment>
<dbReference type="InterPro" id="IPR029068">
    <property type="entry name" value="Glyas_Bleomycin-R_OHBP_Dase"/>
</dbReference>
<organism evidence="3 4">
    <name type="scientific">Dactylosporangium siamense</name>
    <dbReference type="NCBI Taxonomy" id="685454"/>
    <lineage>
        <taxon>Bacteria</taxon>
        <taxon>Bacillati</taxon>
        <taxon>Actinomycetota</taxon>
        <taxon>Actinomycetes</taxon>
        <taxon>Micromonosporales</taxon>
        <taxon>Micromonosporaceae</taxon>
        <taxon>Dactylosporangium</taxon>
    </lineage>
</organism>
<evidence type="ECO:0000256" key="1">
    <source>
        <dbReference type="ARBA" id="ARBA00022723"/>
    </source>
</evidence>
<reference evidence="3" key="1">
    <citation type="submission" date="2021-01" db="EMBL/GenBank/DDBJ databases">
        <title>Whole genome shotgun sequence of Dactylosporangium siamense NBRC 106093.</title>
        <authorList>
            <person name="Komaki H."/>
            <person name="Tamura T."/>
        </authorList>
    </citation>
    <scope>NUCLEOTIDE SEQUENCE</scope>
    <source>
        <strain evidence="3">NBRC 106093</strain>
    </source>
</reference>
<dbReference type="CDD" id="cd06587">
    <property type="entry name" value="VOC"/>
    <property type="match status" value="1"/>
</dbReference>
<dbReference type="GO" id="GO:0046872">
    <property type="term" value="F:metal ion binding"/>
    <property type="evidence" value="ECO:0007669"/>
    <property type="project" value="UniProtKB-KW"/>
</dbReference>
<dbReference type="EMBL" id="BONQ01000050">
    <property type="protein sequence ID" value="GIG45160.1"/>
    <property type="molecule type" value="Genomic_DNA"/>
</dbReference>
<evidence type="ECO:0000313" key="4">
    <source>
        <dbReference type="Proteomes" id="UP000660611"/>
    </source>
</evidence>
<evidence type="ECO:0000313" key="3">
    <source>
        <dbReference type="EMBL" id="GIG45160.1"/>
    </source>
</evidence>
<protein>
    <submittedName>
        <fullName evidence="3">Glyoxalase</fullName>
    </submittedName>
</protein>
<dbReference type="Pfam" id="PF00903">
    <property type="entry name" value="Glyoxalase"/>
    <property type="match status" value="1"/>
</dbReference>
<sequence length="144" mass="16222">MTRTIAPSFEGVHHVAFTVRDLDKSIEWYRKVFQGDVVEGKLAHYGREWSGYAELVVEPRTGLTIGLHHNNANQGEEMDETRTGLDHISLKVDGRQGLQAWADWLDSLGIAHSGIQSMKEPFTFSTVVFRDIDNNQLEVIAVDV</sequence>
<gene>
    <name evidence="3" type="ORF">Dsi01nite_032010</name>
</gene>
<proteinExistence type="predicted"/>
<dbReference type="Gene3D" id="3.10.180.10">
    <property type="entry name" value="2,3-Dihydroxybiphenyl 1,2-Dioxygenase, domain 1"/>
    <property type="match status" value="1"/>
</dbReference>
<keyword evidence="4" id="KW-1185">Reference proteome</keyword>
<accession>A0A919UAY4</accession>
<keyword evidence="1" id="KW-0479">Metal-binding</keyword>
<dbReference type="InterPro" id="IPR051332">
    <property type="entry name" value="Fosfomycin_Res_Enzymes"/>
</dbReference>
<feature type="domain" description="VOC" evidence="2">
    <location>
        <begin position="11"/>
        <end position="142"/>
    </location>
</feature>
<dbReference type="Proteomes" id="UP000660611">
    <property type="component" value="Unassembled WGS sequence"/>
</dbReference>
<dbReference type="RefSeq" id="WP_203846968.1">
    <property type="nucleotide sequence ID" value="NZ_BAAAVW010000009.1"/>
</dbReference>
<dbReference type="PANTHER" id="PTHR36113:SF6">
    <property type="entry name" value="FOSFOMYCIN RESISTANCE PROTEIN FOSX"/>
    <property type="match status" value="1"/>
</dbReference>
<dbReference type="InterPro" id="IPR037523">
    <property type="entry name" value="VOC_core"/>
</dbReference>
<dbReference type="AlphaFoldDB" id="A0A919UAY4"/>
<name>A0A919UAY4_9ACTN</name>
<dbReference type="PROSITE" id="PS51819">
    <property type="entry name" value="VOC"/>
    <property type="match status" value="1"/>
</dbReference>
<dbReference type="InterPro" id="IPR004360">
    <property type="entry name" value="Glyas_Fos-R_dOase_dom"/>
</dbReference>
<dbReference type="SUPFAM" id="SSF54593">
    <property type="entry name" value="Glyoxalase/Bleomycin resistance protein/Dihydroxybiphenyl dioxygenase"/>
    <property type="match status" value="1"/>
</dbReference>
<evidence type="ECO:0000259" key="2">
    <source>
        <dbReference type="PROSITE" id="PS51819"/>
    </source>
</evidence>